<evidence type="ECO:0000256" key="1">
    <source>
        <dbReference type="ARBA" id="ARBA00004141"/>
    </source>
</evidence>
<evidence type="ECO:0000256" key="9">
    <source>
        <dbReference type="ARBA" id="ARBA00023136"/>
    </source>
</evidence>
<feature type="region of interest" description="Disordered" evidence="11">
    <location>
        <begin position="237"/>
        <end position="262"/>
    </location>
</feature>
<reference evidence="14 15" key="1">
    <citation type="submission" date="2020-10" db="EMBL/GenBank/DDBJ databases">
        <title>Ca. Dormibacterota MAGs.</title>
        <authorList>
            <person name="Montgomery K."/>
        </authorList>
    </citation>
    <scope>NUCLEOTIDE SEQUENCE [LARGE SCALE GENOMIC DNA]</scope>
    <source>
        <strain evidence="14">SC8811_S16_3</strain>
    </source>
</reference>
<evidence type="ECO:0000256" key="2">
    <source>
        <dbReference type="ARBA" id="ARBA00022448"/>
    </source>
</evidence>
<dbReference type="Pfam" id="PF00520">
    <property type="entry name" value="Ion_trans"/>
    <property type="match status" value="1"/>
</dbReference>
<keyword evidence="9 12" id="KW-0472">Membrane</keyword>
<keyword evidence="5" id="KW-0631">Potassium channel</keyword>
<evidence type="ECO:0000256" key="12">
    <source>
        <dbReference type="SAM" id="Phobius"/>
    </source>
</evidence>
<keyword evidence="6" id="KW-0630">Potassium</keyword>
<feature type="transmembrane region" description="Helical" evidence="12">
    <location>
        <begin position="118"/>
        <end position="136"/>
    </location>
</feature>
<keyword evidence="3" id="KW-0633">Potassium transport</keyword>
<dbReference type="InterPro" id="IPR005821">
    <property type="entry name" value="Ion_trans_dom"/>
</dbReference>
<keyword evidence="7 12" id="KW-1133">Transmembrane helix</keyword>
<evidence type="ECO:0000256" key="4">
    <source>
        <dbReference type="ARBA" id="ARBA00022692"/>
    </source>
</evidence>
<dbReference type="EMBL" id="JAEKNQ010000030">
    <property type="protein sequence ID" value="MBJ7603069.1"/>
    <property type="molecule type" value="Genomic_DNA"/>
</dbReference>
<evidence type="ECO:0000256" key="10">
    <source>
        <dbReference type="ARBA" id="ARBA00023303"/>
    </source>
</evidence>
<dbReference type="GO" id="GO:0005249">
    <property type="term" value="F:voltage-gated potassium channel activity"/>
    <property type="evidence" value="ECO:0007669"/>
    <property type="project" value="InterPro"/>
</dbReference>
<gene>
    <name evidence="14" type="ORF">JF888_07760</name>
</gene>
<feature type="domain" description="Ion transport" evidence="13">
    <location>
        <begin position="34"/>
        <end position="186"/>
    </location>
</feature>
<feature type="transmembrane region" description="Helical" evidence="12">
    <location>
        <begin position="148"/>
        <end position="169"/>
    </location>
</feature>
<evidence type="ECO:0000256" key="6">
    <source>
        <dbReference type="ARBA" id="ARBA00022958"/>
    </source>
</evidence>
<keyword evidence="2" id="KW-0813">Transport</keyword>
<protein>
    <submittedName>
        <fullName evidence="14">Ion transporter</fullName>
    </submittedName>
</protein>
<feature type="compositionally biased region" description="Basic and acidic residues" evidence="11">
    <location>
        <begin position="247"/>
        <end position="262"/>
    </location>
</feature>
<dbReference type="InterPro" id="IPR028325">
    <property type="entry name" value="VG_K_chnl"/>
</dbReference>
<evidence type="ECO:0000313" key="14">
    <source>
        <dbReference type="EMBL" id="MBJ7603069.1"/>
    </source>
</evidence>
<feature type="transmembrane region" description="Helical" evidence="12">
    <location>
        <begin position="175"/>
        <end position="193"/>
    </location>
</feature>
<keyword evidence="10" id="KW-0407">Ion channel</keyword>
<evidence type="ECO:0000256" key="7">
    <source>
        <dbReference type="ARBA" id="ARBA00022989"/>
    </source>
</evidence>
<dbReference type="AlphaFoldDB" id="A0A934KAQ6"/>
<comment type="subcellular location">
    <subcellularLocation>
        <location evidence="1">Membrane</location>
        <topology evidence="1">Multi-pass membrane protein</topology>
    </subcellularLocation>
</comment>
<dbReference type="Proteomes" id="UP000620075">
    <property type="component" value="Unassembled WGS sequence"/>
</dbReference>
<dbReference type="PANTHER" id="PTHR11537:SF254">
    <property type="entry name" value="POTASSIUM VOLTAGE-GATED CHANNEL PROTEIN SHAB"/>
    <property type="match status" value="1"/>
</dbReference>
<sequence>MTAFIHRHQCAWDLAMGVLTVPYVILAFRGDSGTGLAGYIVLGLAAVFLLEFGARCYDSSDRGRYFRAHWLDLITAIPIPDIPGLRMIRLLRLLRFLKVGMLVRGMLLSRNWGETSLIWPTLVLFWIASALALWSVERDTPGSNITTFPDAMTAAFLTAATLGFGKHALPVTQDGQIIAAVIVFFALGLWGFASSRLTAMWLNARGELAREEMISRDDLDAMREELSSLTHAVLHRPSVSTTSTLGERSRAESEAELGRPST</sequence>
<evidence type="ECO:0000256" key="8">
    <source>
        <dbReference type="ARBA" id="ARBA00023065"/>
    </source>
</evidence>
<keyword evidence="8" id="KW-0406">Ion transport</keyword>
<dbReference type="GO" id="GO:0001508">
    <property type="term" value="P:action potential"/>
    <property type="evidence" value="ECO:0007669"/>
    <property type="project" value="TreeGrafter"/>
</dbReference>
<name>A0A934KAQ6_9BACT</name>
<accession>A0A934KAQ6</accession>
<dbReference type="SUPFAM" id="SSF81324">
    <property type="entry name" value="Voltage-gated potassium channels"/>
    <property type="match status" value="1"/>
</dbReference>
<dbReference type="Gene3D" id="1.10.287.70">
    <property type="match status" value="1"/>
</dbReference>
<evidence type="ECO:0000313" key="15">
    <source>
        <dbReference type="Proteomes" id="UP000620075"/>
    </source>
</evidence>
<feature type="transmembrane region" description="Helical" evidence="12">
    <location>
        <begin position="36"/>
        <end position="57"/>
    </location>
</feature>
<proteinExistence type="predicted"/>
<dbReference type="GO" id="GO:0008076">
    <property type="term" value="C:voltage-gated potassium channel complex"/>
    <property type="evidence" value="ECO:0007669"/>
    <property type="project" value="InterPro"/>
</dbReference>
<evidence type="ECO:0000259" key="13">
    <source>
        <dbReference type="Pfam" id="PF00520"/>
    </source>
</evidence>
<keyword evidence="4 12" id="KW-0812">Transmembrane</keyword>
<dbReference type="PANTHER" id="PTHR11537">
    <property type="entry name" value="VOLTAGE-GATED POTASSIUM CHANNEL"/>
    <property type="match status" value="1"/>
</dbReference>
<evidence type="ECO:0000256" key="3">
    <source>
        <dbReference type="ARBA" id="ARBA00022538"/>
    </source>
</evidence>
<organism evidence="14 15">
    <name type="scientific">Candidatus Dormiibacter inghamiae</name>
    <dbReference type="NCBI Taxonomy" id="3127013"/>
    <lineage>
        <taxon>Bacteria</taxon>
        <taxon>Bacillati</taxon>
        <taxon>Candidatus Dormiibacterota</taxon>
        <taxon>Candidatus Dormibacteria</taxon>
        <taxon>Candidatus Dormibacterales</taxon>
        <taxon>Candidatus Dormibacteraceae</taxon>
        <taxon>Candidatus Dormiibacter</taxon>
    </lineage>
</organism>
<evidence type="ECO:0000256" key="5">
    <source>
        <dbReference type="ARBA" id="ARBA00022826"/>
    </source>
</evidence>
<comment type="caution">
    <text evidence="14">The sequence shown here is derived from an EMBL/GenBank/DDBJ whole genome shotgun (WGS) entry which is preliminary data.</text>
</comment>
<evidence type="ECO:0000256" key="11">
    <source>
        <dbReference type="SAM" id="MobiDB-lite"/>
    </source>
</evidence>
<feature type="transmembrane region" description="Helical" evidence="12">
    <location>
        <begin position="12"/>
        <end position="30"/>
    </location>
</feature>